<protein>
    <recommendedName>
        <fullName evidence="4">ECF transporter S component</fullName>
    </recommendedName>
</protein>
<dbReference type="AlphaFoldDB" id="A0A1I5HCJ0"/>
<keyword evidence="1" id="KW-0812">Transmembrane</keyword>
<dbReference type="GO" id="GO:0022857">
    <property type="term" value="F:transmembrane transporter activity"/>
    <property type="evidence" value="ECO:0007669"/>
    <property type="project" value="InterPro"/>
</dbReference>
<name>A0A1I5HCJ0_9FIRM</name>
<dbReference type="EMBL" id="FOWD01000028">
    <property type="protein sequence ID" value="SFO45909.1"/>
    <property type="molecule type" value="Genomic_DNA"/>
</dbReference>
<dbReference type="Proteomes" id="UP000198806">
    <property type="component" value="Unassembled WGS sequence"/>
</dbReference>
<gene>
    <name evidence="2" type="ORF">SAMN04489757_12824</name>
</gene>
<accession>A0A1I5HCJ0</accession>
<dbReference type="Pfam" id="PF12822">
    <property type="entry name" value="ECF_trnsprt"/>
    <property type="match status" value="1"/>
</dbReference>
<sequence>MKPANTQKLIYTALCVAIGLILPQIIKLIPIANIGAIISPMHIPVLLSGFLCGVPFAAFCGIILPPLAFILTGMPPIYPVGISMIFELGTYGALTAVLYRTTKGKIYPSLIGGMLGGRAVMGIANAIIFGVAGNPYGISAFISGAFINALPGIVIQLIVVPAIVYALKKARLVPAVQ</sequence>
<proteinExistence type="predicted"/>
<evidence type="ECO:0000256" key="1">
    <source>
        <dbReference type="SAM" id="Phobius"/>
    </source>
</evidence>
<feature type="transmembrane region" description="Helical" evidence="1">
    <location>
        <begin position="138"/>
        <end position="167"/>
    </location>
</feature>
<dbReference type="RefSeq" id="WP_242961004.1">
    <property type="nucleotide sequence ID" value="NZ_BAABFM010000011.1"/>
</dbReference>
<feature type="transmembrane region" description="Helical" evidence="1">
    <location>
        <begin position="77"/>
        <end position="99"/>
    </location>
</feature>
<organism evidence="2 3">
    <name type="scientific">Anaerocolumna aminovalerica</name>
    <dbReference type="NCBI Taxonomy" id="1527"/>
    <lineage>
        <taxon>Bacteria</taxon>
        <taxon>Bacillati</taxon>
        <taxon>Bacillota</taxon>
        <taxon>Clostridia</taxon>
        <taxon>Lachnospirales</taxon>
        <taxon>Lachnospiraceae</taxon>
        <taxon>Anaerocolumna</taxon>
    </lineage>
</organism>
<evidence type="ECO:0000313" key="2">
    <source>
        <dbReference type="EMBL" id="SFO45909.1"/>
    </source>
</evidence>
<dbReference type="STRING" id="1527.SAMN04489757_12824"/>
<feature type="transmembrane region" description="Helical" evidence="1">
    <location>
        <begin position="111"/>
        <end position="132"/>
    </location>
</feature>
<keyword evidence="1" id="KW-1133">Transmembrane helix</keyword>
<dbReference type="Gene3D" id="1.10.1760.20">
    <property type="match status" value="1"/>
</dbReference>
<feature type="transmembrane region" description="Helical" evidence="1">
    <location>
        <begin position="6"/>
        <end position="26"/>
    </location>
</feature>
<feature type="transmembrane region" description="Helical" evidence="1">
    <location>
        <begin position="46"/>
        <end position="71"/>
    </location>
</feature>
<evidence type="ECO:0000313" key="3">
    <source>
        <dbReference type="Proteomes" id="UP000198806"/>
    </source>
</evidence>
<reference evidence="2 3" key="1">
    <citation type="submission" date="2016-10" db="EMBL/GenBank/DDBJ databases">
        <authorList>
            <person name="de Groot N.N."/>
        </authorList>
    </citation>
    <scope>NUCLEOTIDE SEQUENCE [LARGE SCALE GENOMIC DNA]</scope>
    <source>
        <strain evidence="2 3">DSM 1283</strain>
    </source>
</reference>
<keyword evidence="1" id="KW-0472">Membrane</keyword>
<evidence type="ECO:0008006" key="4">
    <source>
        <dbReference type="Google" id="ProtNLM"/>
    </source>
</evidence>
<dbReference type="InterPro" id="IPR024529">
    <property type="entry name" value="ECF_trnsprt_substrate-spec"/>
</dbReference>
<keyword evidence="3" id="KW-1185">Reference proteome</keyword>